<feature type="transmembrane region" description="Helical" evidence="1">
    <location>
        <begin position="316"/>
        <end position="337"/>
    </location>
</feature>
<evidence type="ECO:0000256" key="1">
    <source>
        <dbReference type="SAM" id="Phobius"/>
    </source>
</evidence>
<dbReference type="PIRSF" id="PIRSF016660">
    <property type="entry name" value="YedI"/>
    <property type="match status" value="1"/>
</dbReference>
<feature type="transmembrane region" description="Helical" evidence="1">
    <location>
        <begin position="172"/>
        <end position="197"/>
    </location>
</feature>
<dbReference type="RefSeq" id="WP_183447569.1">
    <property type="nucleotide sequence ID" value="NZ_JACHWB010000001.1"/>
</dbReference>
<keyword evidence="3" id="KW-1185">Reference proteome</keyword>
<evidence type="ECO:0000313" key="3">
    <source>
        <dbReference type="Proteomes" id="UP000532010"/>
    </source>
</evidence>
<dbReference type="Pfam" id="PF05661">
    <property type="entry name" value="DUF808"/>
    <property type="match status" value="1"/>
</dbReference>
<organism evidence="2 3">
    <name type="scientific">Microvirga lupini</name>
    <dbReference type="NCBI Taxonomy" id="420324"/>
    <lineage>
        <taxon>Bacteria</taxon>
        <taxon>Pseudomonadati</taxon>
        <taxon>Pseudomonadota</taxon>
        <taxon>Alphaproteobacteria</taxon>
        <taxon>Hyphomicrobiales</taxon>
        <taxon>Methylobacteriaceae</taxon>
        <taxon>Microvirga</taxon>
    </lineage>
</organism>
<gene>
    <name evidence="2" type="ORF">FHR70_000951</name>
</gene>
<feature type="transmembrane region" description="Helical" evidence="1">
    <location>
        <begin position="76"/>
        <end position="94"/>
    </location>
</feature>
<feature type="transmembrane region" description="Helical" evidence="1">
    <location>
        <begin position="250"/>
        <end position="272"/>
    </location>
</feature>
<protein>
    <recommendedName>
        <fullName evidence="4">DUF808 domain-containing protein</fullName>
    </recommendedName>
</protein>
<keyword evidence="1" id="KW-1133">Transmembrane helix</keyword>
<comment type="caution">
    <text evidence="2">The sequence shown here is derived from an EMBL/GenBank/DDBJ whole genome shotgun (WGS) entry which is preliminary data.</text>
</comment>
<dbReference type="Proteomes" id="UP000532010">
    <property type="component" value="Unassembled WGS sequence"/>
</dbReference>
<accession>A0A7W4VJF3</accession>
<dbReference type="PANTHER" id="PTHR30503">
    <property type="entry name" value="INNER MEMBRANE PROTEIN YEDI"/>
    <property type="match status" value="1"/>
</dbReference>
<dbReference type="AlphaFoldDB" id="A0A7W4VJF3"/>
<dbReference type="GO" id="GO:0005886">
    <property type="term" value="C:plasma membrane"/>
    <property type="evidence" value="ECO:0007669"/>
    <property type="project" value="TreeGrafter"/>
</dbReference>
<name>A0A7W4VJF3_9HYPH</name>
<keyword evidence="1" id="KW-0812">Transmembrane</keyword>
<dbReference type="PANTHER" id="PTHR30503:SF3">
    <property type="entry name" value="INNER MEMBRANE PROTEIN YEDI"/>
    <property type="match status" value="1"/>
</dbReference>
<proteinExistence type="predicted"/>
<evidence type="ECO:0008006" key="4">
    <source>
        <dbReference type="Google" id="ProtNLM"/>
    </source>
</evidence>
<dbReference type="InterPro" id="IPR008526">
    <property type="entry name" value="YedI"/>
</dbReference>
<evidence type="ECO:0000313" key="2">
    <source>
        <dbReference type="EMBL" id="MBB3017911.1"/>
    </source>
</evidence>
<dbReference type="EMBL" id="JACHWB010000001">
    <property type="protein sequence ID" value="MBB3017911.1"/>
    <property type="molecule type" value="Genomic_DNA"/>
</dbReference>
<sequence>MSIGLIALLDDIAGLAKVAAASLDDVGAQAAKAGAKAAGVVIDDAAVTPRYVVGFAAARELPIVGKIALGSLKNKLIYLLPAALLLSLFAPWAITPLLMIGGAYLCYEGSEKVFEALFPHGAHQHENAVGEATQTAQNLEDEKVSGAIKTDFILSAEIMAITLASIPVGSTWMQAVVLAVVGIGITALVYGAVALIVKADDAGVAMAASNRPVSRLLGRALPGRAPTGADQALAPLTKAFGRGLVKGMPVLLKLLAIVGTAAMVWVGGGIIIHGLEGYGFAGLGHAIHDVAVAAGHAVPALGGFVEWLVSAAASGLFGLLLGALLIPLTHFVAVPLIKTMRGGSRKAEKHGA</sequence>
<keyword evidence="1" id="KW-0472">Membrane</keyword>
<reference evidence="2 3" key="1">
    <citation type="submission" date="2020-08" db="EMBL/GenBank/DDBJ databases">
        <title>The Agave Microbiome: Exploring the role of microbial communities in plant adaptations to desert environments.</title>
        <authorList>
            <person name="Partida-Martinez L.P."/>
        </authorList>
    </citation>
    <scope>NUCLEOTIDE SEQUENCE [LARGE SCALE GENOMIC DNA]</scope>
    <source>
        <strain evidence="2 3">AT3.9</strain>
    </source>
</reference>